<dbReference type="GO" id="GO:0003677">
    <property type="term" value="F:DNA binding"/>
    <property type="evidence" value="ECO:0007669"/>
    <property type="project" value="InterPro"/>
</dbReference>
<keyword evidence="2 3" id="KW-0067">ATP-binding</keyword>
<proteinExistence type="predicted"/>
<dbReference type="AlphaFoldDB" id="A0A1G2REF3"/>
<accession>A0A1G2REF3</accession>
<protein>
    <recommendedName>
        <fullName evidence="4">ATP-cone domain-containing protein</fullName>
    </recommendedName>
</protein>
<evidence type="ECO:0000313" key="5">
    <source>
        <dbReference type="EMBL" id="OHA71224.1"/>
    </source>
</evidence>
<dbReference type="GO" id="GO:0004519">
    <property type="term" value="F:endonuclease activity"/>
    <property type="evidence" value="ECO:0007669"/>
    <property type="project" value="InterPro"/>
</dbReference>
<evidence type="ECO:0000259" key="4">
    <source>
        <dbReference type="PROSITE" id="PS51161"/>
    </source>
</evidence>
<feature type="domain" description="ATP-cone" evidence="4">
    <location>
        <begin position="9"/>
        <end position="90"/>
    </location>
</feature>
<dbReference type="EMBL" id="MHUC01000008">
    <property type="protein sequence ID" value="OHA71224.1"/>
    <property type="molecule type" value="Genomic_DNA"/>
</dbReference>
<dbReference type="InterPro" id="IPR005144">
    <property type="entry name" value="ATP-cone_dom"/>
</dbReference>
<evidence type="ECO:0000256" key="3">
    <source>
        <dbReference type="PROSITE-ProRule" id="PRU00492"/>
    </source>
</evidence>
<sequence>MNKTFLKEILVQKASGEMEPFSEQKLRRSLRKSGASKNLVEMIVVHIRRELKSGMKTSDIYRHAFSLLRKQELSVAGRYSLKQGIIDLGPSGHPFETLVGELFKAEGFSAKVGQIIKGLCVNHEVDVVAKKGSQRIMAECKFHNQFGLKSDVKVALYIKARFDDIKAAGQKLDEAWLVTNTKLTQDAIRYARCVGMKVLGWNYPVKEGLGARIDRAGLHPITCLTSLSRAQKRQLLDRGLVLCKDLIKRQDLLLVSGMTKIKIDTLKVEVNRLCRF</sequence>
<keyword evidence="1 3" id="KW-0547">Nucleotide-binding</keyword>
<gene>
    <name evidence="5" type="ORF">A3F15_00920</name>
</gene>
<organism evidence="5 6">
    <name type="scientific">Candidatus Wildermuthbacteria bacterium RIFCSPHIGHO2_12_FULL_40_12</name>
    <dbReference type="NCBI Taxonomy" id="1802457"/>
    <lineage>
        <taxon>Bacteria</taxon>
        <taxon>Candidatus Wildermuthiibacteriota</taxon>
    </lineage>
</organism>
<dbReference type="STRING" id="1802457.A3F15_00920"/>
<evidence type="ECO:0000313" key="6">
    <source>
        <dbReference type="Proteomes" id="UP000177078"/>
    </source>
</evidence>
<dbReference type="PROSITE" id="PS51161">
    <property type="entry name" value="ATP_CONE"/>
    <property type="match status" value="1"/>
</dbReference>
<dbReference type="Gene3D" id="3.40.1350.10">
    <property type="match status" value="1"/>
</dbReference>
<reference evidence="5 6" key="1">
    <citation type="journal article" date="2016" name="Nat. Commun.">
        <title>Thousands of microbial genomes shed light on interconnected biogeochemical processes in an aquifer system.</title>
        <authorList>
            <person name="Anantharaman K."/>
            <person name="Brown C.T."/>
            <person name="Hug L.A."/>
            <person name="Sharon I."/>
            <person name="Castelle C.J."/>
            <person name="Probst A.J."/>
            <person name="Thomas B.C."/>
            <person name="Singh A."/>
            <person name="Wilkins M.J."/>
            <person name="Karaoz U."/>
            <person name="Brodie E.L."/>
            <person name="Williams K.H."/>
            <person name="Hubbard S.S."/>
            <person name="Banfield J.F."/>
        </authorList>
    </citation>
    <scope>NUCLEOTIDE SEQUENCE [LARGE SCALE GENOMIC DNA]</scope>
</reference>
<dbReference type="Proteomes" id="UP000177078">
    <property type="component" value="Unassembled WGS sequence"/>
</dbReference>
<comment type="caution">
    <text evidence="5">The sequence shown here is derived from an EMBL/GenBank/DDBJ whole genome shotgun (WGS) entry which is preliminary data.</text>
</comment>
<dbReference type="Pfam" id="PF04471">
    <property type="entry name" value="Mrr_cat"/>
    <property type="match status" value="1"/>
</dbReference>
<evidence type="ECO:0000256" key="1">
    <source>
        <dbReference type="ARBA" id="ARBA00022741"/>
    </source>
</evidence>
<evidence type="ECO:0000256" key="2">
    <source>
        <dbReference type="ARBA" id="ARBA00022840"/>
    </source>
</evidence>
<dbReference type="InterPro" id="IPR011856">
    <property type="entry name" value="tRNA_endonuc-like_dom_sf"/>
</dbReference>
<name>A0A1G2REF3_9BACT</name>
<dbReference type="InterPro" id="IPR011335">
    <property type="entry name" value="Restrct_endonuc-II-like"/>
</dbReference>
<dbReference type="SUPFAM" id="SSF52980">
    <property type="entry name" value="Restriction endonuclease-like"/>
    <property type="match status" value="1"/>
</dbReference>
<dbReference type="InterPro" id="IPR007560">
    <property type="entry name" value="Restrct_endonuc_IV_Mrr"/>
</dbReference>
<dbReference type="GO" id="GO:0009307">
    <property type="term" value="P:DNA restriction-modification system"/>
    <property type="evidence" value="ECO:0007669"/>
    <property type="project" value="InterPro"/>
</dbReference>
<dbReference type="CDD" id="cd22308">
    <property type="entry name" value="Af1548-like"/>
    <property type="match status" value="1"/>
</dbReference>
<dbReference type="GO" id="GO:0005524">
    <property type="term" value="F:ATP binding"/>
    <property type="evidence" value="ECO:0007669"/>
    <property type="project" value="UniProtKB-UniRule"/>
</dbReference>